<gene>
    <name evidence="6" type="ORF">LSAA_13551</name>
</gene>
<dbReference type="GO" id="GO:0005509">
    <property type="term" value="F:calcium ion binding"/>
    <property type="evidence" value="ECO:0007669"/>
    <property type="project" value="InterPro"/>
</dbReference>
<dbReference type="SUPFAM" id="SSF47473">
    <property type="entry name" value="EF-hand"/>
    <property type="match status" value="1"/>
</dbReference>
<keyword evidence="1" id="KW-0106">Calcium</keyword>
<dbReference type="GO" id="GO:0017177">
    <property type="term" value="C:glucosidase II complex"/>
    <property type="evidence" value="ECO:0007669"/>
    <property type="project" value="TreeGrafter"/>
</dbReference>
<dbReference type="InterPro" id="IPR011992">
    <property type="entry name" value="EF-hand-dom_pair"/>
</dbReference>
<dbReference type="PROSITE" id="PS50222">
    <property type="entry name" value="EF_HAND_2"/>
    <property type="match status" value="1"/>
</dbReference>
<dbReference type="EMBL" id="HG994587">
    <property type="protein sequence ID" value="CAF3021800.1"/>
    <property type="molecule type" value="Genomic_DNA"/>
</dbReference>
<dbReference type="PROSITE" id="PS00018">
    <property type="entry name" value="EF_HAND_1"/>
    <property type="match status" value="1"/>
</dbReference>
<dbReference type="InterPro" id="IPR002048">
    <property type="entry name" value="EF_hand_dom"/>
</dbReference>
<evidence type="ECO:0000256" key="3">
    <source>
        <dbReference type="SAM" id="Coils"/>
    </source>
</evidence>
<dbReference type="InterPro" id="IPR002172">
    <property type="entry name" value="LDrepeatLR_classA_rpt"/>
</dbReference>
<keyword evidence="3" id="KW-0175">Coiled coil</keyword>
<dbReference type="Pfam" id="PF12999">
    <property type="entry name" value="PRKCSH-like"/>
    <property type="match status" value="1"/>
</dbReference>
<dbReference type="SUPFAM" id="SSF57424">
    <property type="entry name" value="LDL receptor-like module"/>
    <property type="match status" value="1"/>
</dbReference>
<evidence type="ECO:0000313" key="7">
    <source>
        <dbReference type="Proteomes" id="UP000675881"/>
    </source>
</evidence>
<feature type="compositionally biased region" description="Basic and acidic residues" evidence="4">
    <location>
        <begin position="274"/>
        <end position="287"/>
    </location>
</feature>
<dbReference type="GO" id="GO:0006491">
    <property type="term" value="P:N-glycan processing"/>
    <property type="evidence" value="ECO:0007669"/>
    <property type="project" value="TreeGrafter"/>
</dbReference>
<dbReference type="InterPro" id="IPR028146">
    <property type="entry name" value="PRKCSH_N"/>
</dbReference>
<dbReference type="CDD" id="cd00112">
    <property type="entry name" value="LDLa"/>
    <property type="match status" value="1"/>
</dbReference>
<evidence type="ECO:0000313" key="6">
    <source>
        <dbReference type="EMBL" id="CAF3021800.1"/>
    </source>
</evidence>
<keyword evidence="7" id="KW-1185">Reference proteome</keyword>
<keyword evidence="5" id="KW-0732">Signal</keyword>
<feature type="compositionally biased region" description="Acidic residues" evidence="4">
    <location>
        <begin position="288"/>
        <end position="298"/>
    </location>
</feature>
<accession>A0A7R8D486</accession>
<evidence type="ECO:0000256" key="5">
    <source>
        <dbReference type="SAM" id="SignalP"/>
    </source>
</evidence>
<dbReference type="InterPro" id="IPR018247">
    <property type="entry name" value="EF_Hand_1_Ca_BS"/>
</dbReference>
<dbReference type="Proteomes" id="UP000675881">
    <property type="component" value="Chromosome 8"/>
</dbReference>
<dbReference type="InterPro" id="IPR036055">
    <property type="entry name" value="LDL_receptor-like_sf"/>
</dbReference>
<evidence type="ECO:0000256" key="4">
    <source>
        <dbReference type="SAM" id="MobiDB-lite"/>
    </source>
</evidence>
<feature type="coiled-coil region" evidence="3">
    <location>
        <begin position="133"/>
        <end position="205"/>
    </location>
</feature>
<feature type="chain" id="PRO_5035303796" evidence="5">
    <location>
        <begin position="20"/>
        <end position="400"/>
    </location>
</feature>
<dbReference type="AlphaFoldDB" id="A0A7R8D486"/>
<dbReference type="PANTHER" id="PTHR12630">
    <property type="entry name" value="N-LINKED OLIGOSACCHARIDE PROCESSING"/>
    <property type="match status" value="1"/>
</dbReference>
<feature type="signal peptide" evidence="5">
    <location>
        <begin position="1"/>
        <end position="19"/>
    </location>
</feature>
<dbReference type="PANTHER" id="PTHR12630:SF1">
    <property type="entry name" value="GLUCOSIDASE 2 SUBUNIT BETA"/>
    <property type="match status" value="1"/>
</dbReference>
<dbReference type="OrthoDB" id="28322at2759"/>
<reference evidence="6" key="1">
    <citation type="submission" date="2021-02" db="EMBL/GenBank/DDBJ databases">
        <authorList>
            <person name="Bekaert M."/>
        </authorList>
    </citation>
    <scope>NUCLEOTIDE SEQUENCE</scope>
    <source>
        <strain evidence="6">IoA-00</strain>
    </source>
</reference>
<protein>
    <submittedName>
        <fullName evidence="6">PRKCSH</fullName>
    </submittedName>
</protein>
<feature type="region of interest" description="Disordered" evidence="4">
    <location>
        <begin position="270"/>
        <end position="346"/>
    </location>
</feature>
<evidence type="ECO:0000256" key="2">
    <source>
        <dbReference type="ARBA" id="ARBA00023157"/>
    </source>
</evidence>
<dbReference type="Gene3D" id="4.10.400.10">
    <property type="entry name" value="Low-density Lipoprotein Receptor"/>
    <property type="match status" value="1"/>
</dbReference>
<organism evidence="6 7">
    <name type="scientific">Lepeophtheirus salmonis</name>
    <name type="common">Salmon louse</name>
    <name type="synonym">Caligus salmonis</name>
    <dbReference type="NCBI Taxonomy" id="72036"/>
    <lineage>
        <taxon>Eukaryota</taxon>
        <taxon>Metazoa</taxon>
        <taxon>Ecdysozoa</taxon>
        <taxon>Arthropoda</taxon>
        <taxon>Crustacea</taxon>
        <taxon>Multicrustacea</taxon>
        <taxon>Hexanauplia</taxon>
        <taxon>Copepoda</taxon>
        <taxon>Siphonostomatoida</taxon>
        <taxon>Caligidae</taxon>
        <taxon>Lepeophtheirus</taxon>
    </lineage>
</organism>
<name>A0A7R8D486_LEPSM</name>
<dbReference type="InterPro" id="IPR039794">
    <property type="entry name" value="Gtb1-like"/>
</dbReference>
<keyword evidence="2" id="KW-1015">Disulfide bond</keyword>
<proteinExistence type="predicted"/>
<feature type="compositionally biased region" description="Acidic residues" evidence="4">
    <location>
        <begin position="309"/>
        <end position="328"/>
    </location>
</feature>
<sequence length="400" mass="45794">MRLMLQLVFIGALFRVSGGSTDPRGVDPDFVSFYDSAKNFQCLDGSSIIDYRKVNDDYCDCEDGSDEPGTSACPNGSFFCHNMGFMQSRIPSSRVNDGICDCCDGSDEEQRMIIIEEGLKLKEGLVLSAQKIYSQKTEELVLRENELKEFEAQRSTSNSIKESAETLERAALEVYKEIEEKERLMKEEEERLEKEEEFYDRFNNLDVNSDGNVEASELQHNIKFDQNNDGIVSEEEAAFYMSGLNSYDYETFKVQGWPLMQVVLESKGTPSKPIVEHDTDGGQKDGADYEDYNDEEDDVKPPHLKSSNEDTDEGEEEEEHLDKEEEETAKDNQEEATDNSVRYDTETQKLIDDANKARADYDHYDRKVKDIENDILHLRSIVDKDYGHQKEFLALTNEVL</sequence>
<evidence type="ECO:0000256" key="1">
    <source>
        <dbReference type="ARBA" id="ARBA00022837"/>
    </source>
</evidence>